<gene>
    <name evidence="2" type="ORF">LCGC14_1373360</name>
</gene>
<sequence>MISIDSQIWIYYWDINAKEHTNIKNWINGTNKDGILFKEKIILSAIIPIEIGHHLFKLTDISKELTKEKVEDLLLSLISSEPCQLIEIDAILLIDVIQKMKKFSPFGIGGRDTLILATMDKLKVNTIATHDKNILALTSYRRIDPVFDPPLILEIGDGLNNRDFQEKLKQI</sequence>
<dbReference type="Pfam" id="PF01850">
    <property type="entry name" value="PIN"/>
    <property type="match status" value="1"/>
</dbReference>
<evidence type="ECO:0000259" key="1">
    <source>
        <dbReference type="Pfam" id="PF01850"/>
    </source>
</evidence>
<evidence type="ECO:0000313" key="2">
    <source>
        <dbReference type="EMBL" id="KKM77112.1"/>
    </source>
</evidence>
<feature type="domain" description="PIN" evidence="1">
    <location>
        <begin position="4"/>
        <end position="134"/>
    </location>
</feature>
<protein>
    <recommendedName>
        <fullName evidence="1">PIN domain-containing protein</fullName>
    </recommendedName>
</protein>
<comment type="caution">
    <text evidence="2">The sequence shown here is derived from an EMBL/GenBank/DDBJ whole genome shotgun (WGS) entry which is preliminary data.</text>
</comment>
<dbReference type="Gene3D" id="3.40.50.1010">
    <property type="entry name" value="5'-nuclease"/>
    <property type="match status" value="1"/>
</dbReference>
<dbReference type="InterPro" id="IPR002716">
    <property type="entry name" value="PIN_dom"/>
</dbReference>
<dbReference type="InterPro" id="IPR029060">
    <property type="entry name" value="PIN-like_dom_sf"/>
</dbReference>
<dbReference type="EMBL" id="LAZR01008696">
    <property type="protein sequence ID" value="KKM77112.1"/>
    <property type="molecule type" value="Genomic_DNA"/>
</dbReference>
<organism evidence="2">
    <name type="scientific">marine sediment metagenome</name>
    <dbReference type="NCBI Taxonomy" id="412755"/>
    <lineage>
        <taxon>unclassified sequences</taxon>
        <taxon>metagenomes</taxon>
        <taxon>ecological metagenomes</taxon>
    </lineage>
</organism>
<dbReference type="SUPFAM" id="SSF88723">
    <property type="entry name" value="PIN domain-like"/>
    <property type="match status" value="1"/>
</dbReference>
<accession>A0A0F9N6R6</accession>
<proteinExistence type="predicted"/>
<dbReference type="CDD" id="cd09854">
    <property type="entry name" value="PIN_VapC-like"/>
    <property type="match status" value="1"/>
</dbReference>
<reference evidence="2" key="1">
    <citation type="journal article" date="2015" name="Nature">
        <title>Complex archaea that bridge the gap between prokaryotes and eukaryotes.</title>
        <authorList>
            <person name="Spang A."/>
            <person name="Saw J.H."/>
            <person name="Jorgensen S.L."/>
            <person name="Zaremba-Niedzwiedzka K."/>
            <person name="Martijn J."/>
            <person name="Lind A.E."/>
            <person name="van Eijk R."/>
            <person name="Schleper C."/>
            <person name="Guy L."/>
            <person name="Ettema T.J."/>
        </authorList>
    </citation>
    <scope>NUCLEOTIDE SEQUENCE</scope>
</reference>
<dbReference type="AlphaFoldDB" id="A0A0F9N6R6"/>
<name>A0A0F9N6R6_9ZZZZ</name>